<protein>
    <submittedName>
        <fullName evidence="2">Uncharacterized protein</fullName>
    </submittedName>
</protein>
<keyword evidence="3" id="KW-1185">Reference proteome</keyword>
<dbReference type="AlphaFoldDB" id="A0A6G7PU21"/>
<sequence length="56" mass="5856">MVQVDGRGLSLSPAQEDNRQAPLSPPGHESIPATAHKPGNVSPTLDQAKGFLNLPL</sequence>
<dbReference type="EMBL" id="CP048877">
    <property type="protein sequence ID" value="QIJ71184.1"/>
    <property type="molecule type" value="Genomic_DNA"/>
</dbReference>
<name>A0A6G7PU21_9BACT</name>
<evidence type="ECO:0000313" key="2">
    <source>
        <dbReference type="EMBL" id="QIJ71184.1"/>
    </source>
</evidence>
<dbReference type="Proteomes" id="UP000502179">
    <property type="component" value="Chromosome"/>
</dbReference>
<evidence type="ECO:0000256" key="1">
    <source>
        <dbReference type="SAM" id="MobiDB-lite"/>
    </source>
</evidence>
<proteinExistence type="predicted"/>
<accession>A0A6G7PU21</accession>
<reference evidence="2 3" key="1">
    <citation type="submission" date="2020-02" db="EMBL/GenBank/DDBJ databases">
        <title>Genome analysis of Thermosulfuriphilus ammonigenes ST65T, an anaerobic thermophilic chemolithoautotrophic bacterium isolated from a deep-sea hydrothermal vent.</title>
        <authorList>
            <person name="Slobodkina G."/>
            <person name="Allioux M."/>
            <person name="Merkel A."/>
            <person name="Alain K."/>
            <person name="Jebbar M."/>
            <person name="Slobodkin A."/>
        </authorList>
    </citation>
    <scope>NUCLEOTIDE SEQUENCE [LARGE SCALE GENOMIC DNA]</scope>
    <source>
        <strain evidence="2 3">ST65</strain>
    </source>
</reference>
<organism evidence="2 3">
    <name type="scientific">Thermosulfuriphilus ammonigenes</name>
    <dbReference type="NCBI Taxonomy" id="1936021"/>
    <lineage>
        <taxon>Bacteria</taxon>
        <taxon>Pseudomonadati</taxon>
        <taxon>Thermodesulfobacteriota</taxon>
        <taxon>Thermodesulfobacteria</taxon>
        <taxon>Thermodesulfobacteriales</taxon>
        <taxon>Thermodesulfobacteriaceae</taxon>
        <taxon>Thermosulfuriphilus</taxon>
    </lineage>
</organism>
<gene>
    <name evidence="2" type="ORF">G4V39_02340</name>
</gene>
<evidence type="ECO:0000313" key="3">
    <source>
        <dbReference type="Proteomes" id="UP000502179"/>
    </source>
</evidence>
<dbReference type="RefSeq" id="WP_166031406.1">
    <property type="nucleotide sequence ID" value="NZ_CP048877.1"/>
</dbReference>
<dbReference type="KEGG" id="tav:G4V39_02340"/>
<feature type="region of interest" description="Disordered" evidence="1">
    <location>
        <begin position="1"/>
        <end position="56"/>
    </location>
</feature>